<name>A0A914XM17_9BILA</name>
<keyword evidence="1" id="KW-1185">Reference proteome</keyword>
<evidence type="ECO:0000313" key="2">
    <source>
        <dbReference type="WBParaSite" id="PSAMB.scaffold8520size6132.g31513.t1"/>
    </source>
</evidence>
<sequence length="119" mass="12916">MGIITREKTAPHPLAETIIKTVDAPQGNSRSVTMPCQSLTRVHCFYTFGRWATAGSAVDSSEVVDGRSVNAIFVCTAWVFVAADRSSSLTELIVVPRLANLPFHPLRASVIRTLLAIFS</sequence>
<dbReference type="WBParaSite" id="PSAMB.scaffold8520size6132.g31513.t1">
    <property type="protein sequence ID" value="PSAMB.scaffold8520size6132.g31513.t1"/>
    <property type="gene ID" value="PSAMB.scaffold8520size6132.g31513"/>
</dbReference>
<reference evidence="2" key="1">
    <citation type="submission" date="2022-11" db="UniProtKB">
        <authorList>
            <consortium name="WormBaseParasite"/>
        </authorList>
    </citation>
    <scope>IDENTIFICATION</scope>
</reference>
<dbReference type="AlphaFoldDB" id="A0A914XM17"/>
<evidence type="ECO:0000313" key="1">
    <source>
        <dbReference type="Proteomes" id="UP000887566"/>
    </source>
</evidence>
<organism evidence="1 2">
    <name type="scientific">Plectus sambesii</name>
    <dbReference type="NCBI Taxonomy" id="2011161"/>
    <lineage>
        <taxon>Eukaryota</taxon>
        <taxon>Metazoa</taxon>
        <taxon>Ecdysozoa</taxon>
        <taxon>Nematoda</taxon>
        <taxon>Chromadorea</taxon>
        <taxon>Plectida</taxon>
        <taxon>Plectina</taxon>
        <taxon>Plectoidea</taxon>
        <taxon>Plectidae</taxon>
        <taxon>Plectus</taxon>
    </lineage>
</organism>
<protein>
    <submittedName>
        <fullName evidence="2">Uncharacterized protein</fullName>
    </submittedName>
</protein>
<accession>A0A914XM17</accession>
<proteinExistence type="predicted"/>
<dbReference type="Proteomes" id="UP000887566">
    <property type="component" value="Unplaced"/>
</dbReference>